<name>A0A2V3J5C8_9FLOR</name>
<dbReference type="AlphaFoldDB" id="A0A2V3J5C8"/>
<feature type="region of interest" description="Disordered" evidence="1">
    <location>
        <begin position="122"/>
        <end position="204"/>
    </location>
</feature>
<sequence>MQHGTNHRRGLRNSQRNHCAKNIKKQKTNRAPQTGGHGSEFLRQKVDSLIELLDEKLPLGRDEWDVVLRIHHQKYSDKKRNVDNLRRKFASLHRRKIPTGDPTMPPEVDRSKRIRDLMTERTDMGGGEESNEDVGFESDPENEDCNALDVGEVGIKSSPNEAGSGHDTPLATSTSVAPRPLVRKKVTKEGPNTTSHDTYELYKL</sequence>
<gene>
    <name evidence="3" type="ORF">BWQ96_00896</name>
</gene>
<feature type="domain" description="DUF6818" evidence="2">
    <location>
        <begin position="58"/>
        <end position="118"/>
    </location>
</feature>
<evidence type="ECO:0000256" key="1">
    <source>
        <dbReference type="SAM" id="MobiDB-lite"/>
    </source>
</evidence>
<dbReference type="InterPro" id="IPR049203">
    <property type="entry name" value="DUF6818"/>
</dbReference>
<comment type="caution">
    <text evidence="3">The sequence shown here is derived from an EMBL/GenBank/DDBJ whole genome shotgun (WGS) entry which is preliminary data.</text>
</comment>
<dbReference type="EMBL" id="NBIV01000006">
    <property type="protein sequence ID" value="PXF49322.1"/>
    <property type="molecule type" value="Genomic_DNA"/>
</dbReference>
<dbReference type="Proteomes" id="UP000247409">
    <property type="component" value="Unassembled WGS sequence"/>
</dbReference>
<dbReference type="OrthoDB" id="99432at2759"/>
<feature type="compositionally biased region" description="Acidic residues" evidence="1">
    <location>
        <begin position="129"/>
        <end position="146"/>
    </location>
</feature>
<dbReference type="PANTHER" id="PTHR34409">
    <property type="entry name" value="SET DOMAIN-CONTAINING PROTEIN"/>
    <property type="match status" value="1"/>
</dbReference>
<evidence type="ECO:0000259" key="2">
    <source>
        <dbReference type="Pfam" id="PF20681"/>
    </source>
</evidence>
<dbReference type="PANTHER" id="PTHR34409:SF1">
    <property type="entry name" value="MYB-LIKE DOMAIN-CONTAINING PROTEIN"/>
    <property type="match status" value="1"/>
</dbReference>
<reference evidence="3 4" key="1">
    <citation type="journal article" date="2018" name="Mol. Biol. Evol.">
        <title>Analysis of the draft genome of the red seaweed Gracilariopsis chorda provides insights into genome size evolution in Rhodophyta.</title>
        <authorList>
            <person name="Lee J."/>
            <person name="Yang E.C."/>
            <person name="Graf L."/>
            <person name="Yang J.H."/>
            <person name="Qiu H."/>
            <person name="Zel Zion U."/>
            <person name="Chan C.X."/>
            <person name="Stephens T.G."/>
            <person name="Weber A.P.M."/>
            <person name="Boo G.H."/>
            <person name="Boo S.M."/>
            <person name="Kim K.M."/>
            <person name="Shin Y."/>
            <person name="Jung M."/>
            <person name="Lee S.J."/>
            <person name="Yim H.S."/>
            <person name="Lee J.H."/>
            <person name="Bhattacharya D."/>
            <person name="Yoon H.S."/>
        </authorList>
    </citation>
    <scope>NUCLEOTIDE SEQUENCE [LARGE SCALE GENOMIC DNA]</scope>
    <source>
        <strain evidence="3 4">SKKU-2015</strain>
        <tissue evidence="3">Whole body</tissue>
    </source>
</reference>
<evidence type="ECO:0000313" key="4">
    <source>
        <dbReference type="Proteomes" id="UP000247409"/>
    </source>
</evidence>
<proteinExistence type="predicted"/>
<keyword evidence="4" id="KW-1185">Reference proteome</keyword>
<dbReference type="Pfam" id="PF20681">
    <property type="entry name" value="DUF6818"/>
    <property type="match status" value="1"/>
</dbReference>
<organism evidence="3 4">
    <name type="scientific">Gracilariopsis chorda</name>
    <dbReference type="NCBI Taxonomy" id="448386"/>
    <lineage>
        <taxon>Eukaryota</taxon>
        <taxon>Rhodophyta</taxon>
        <taxon>Florideophyceae</taxon>
        <taxon>Rhodymeniophycidae</taxon>
        <taxon>Gracilariales</taxon>
        <taxon>Gracilariaceae</taxon>
        <taxon>Gracilariopsis</taxon>
    </lineage>
</organism>
<accession>A0A2V3J5C8</accession>
<protein>
    <recommendedName>
        <fullName evidence="2">DUF6818 domain-containing protein</fullName>
    </recommendedName>
</protein>
<evidence type="ECO:0000313" key="3">
    <source>
        <dbReference type="EMBL" id="PXF49322.1"/>
    </source>
</evidence>
<dbReference type="STRING" id="448386.A0A2V3J5C8"/>